<dbReference type="EC" id="3.1.3.18" evidence="4"/>
<organism evidence="5 6">
    <name type="scientific">Nannocystis punicea</name>
    <dbReference type="NCBI Taxonomy" id="2995304"/>
    <lineage>
        <taxon>Bacteria</taxon>
        <taxon>Pseudomonadati</taxon>
        <taxon>Myxococcota</taxon>
        <taxon>Polyangia</taxon>
        <taxon>Nannocystales</taxon>
        <taxon>Nannocystaceae</taxon>
        <taxon>Nannocystis</taxon>
    </lineage>
</organism>
<protein>
    <recommendedName>
        <fullName evidence="4">phosphoglycolate phosphatase</fullName>
        <ecNumber evidence="4">3.1.3.18</ecNumber>
    </recommendedName>
</protein>
<comment type="similarity">
    <text evidence="3">Belongs to the HAD-like hydrolase superfamily. CbbY/CbbZ/Gph/YieH family.</text>
</comment>
<dbReference type="RefSeq" id="WP_269033794.1">
    <property type="nucleotide sequence ID" value="NZ_CP114040.1"/>
</dbReference>
<keyword evidence="6" id="KW-1185">Reference proteome</keyword>
<dbReference type="InterPro" id="IPR041492">
    <property type="entry name" value="HAD_2"/>
</dbReference>
<dbReference type="PANTHER" id="PTHR43434:SF1">
    <property type="entry name" value="PHOSPHOGLYCOLATE PHOSPHATASE"/>
    <property type="match status" value="1"/>
</dbReference>
<dbReference type="SUPFAM" id="SSF56784">
    <property type="entry name" value="HAD-like"/>
    <property type="match status" value="1"/>
</dbReference>
<dbReference type="PANTHER" id="PTHR43434">
    <property type="entry name" value="PHOSPHOGLYCOLATE PHOSPHATASE"/>
    <property type="match status" value="1"/>
</dbReference>
<dbReference type="SFLD" id="SFLDS00003">
    <property type="entry name" value="Haloacid_Dehalogenase"/>
    <property type="match status" value="1"/>
</dbReference>
<gene>
    <name evidence="5" type="ORF">O0S08_35040</name>
</gene>
<dbReference type="SFLD" id="SFLDG01129">
    <property type="entry name" value="C1.5:_HAD__Beta-PGM__Phosphata"/>
    <property type="match status" value="1"/>
</dbReference>
<proteinExistence type="inferred from homology"/>
<dbReference type="EMBL" id="CP114040">
    <property type="protein sequence ID" value="WAS91431.1"/>
    <property type="molecule type" value="Genomic_DNA"/>
</dbReference>
<dbReference type="Gene3D" id="3.40.50.1000">
    <property type="entry name" value="HAD superfamily/HAD-like"/>
    <property type="match status" value="1"/>
</dbReference>
<dbReference type="InterPro" id="IPR023214">
    <property type="entry name" value="HAD_sf"/>
</dbReference>
<dbReference type="InterPro" id="IPR050155">
    <property type="entry name" value="HAD-like_hydrolase_sf"/>
</dbReference>
<evidence type="ECO:0000313" key="6">
    <source>
        <dbReference type="Proteomes" id="UP001164459"/>
    </source>
</evidence>
<evidence type="ECO:0000256" key="1">
    <source>
        <dbReference type="ARBA" id="ARBA00000830"/>
    </source>
</evidence>
<comment type="catalytic activity">
    <reaction evidence="1">
        <text>2-phosphoglycolate + H2O = glycolate + phosphate</text>
        <dbReference type="Rhea" id="RHEA:14369"/>
        <dbReference type="ChEBI" id="CHEBI:15377"/>
        <dbReference type="ChEBI" id="CHEBI:29805"/>
        <dbReference type="ChEBI" id="CHEBI:43474"/>
        <dbReference type="ChEBI" id="CHEBI:58033"/>
        <dbReference type="EC" id="3.1.3.18"/>
    </reaction>
</comment>
<dbReference type="Gene3D" id="1.10.150.240">
    <property type="entry name" value="Putative phosphatase, domain 2"/>
    <property type="match status" value="1"/>
</dbReference>
<sequence>MHRLPALLEDKSHVIWDWNGTLLDDLDLCVEIGADVLERFGYPRVTRDTYLAQFRFPVVDYYKSVGVDLERTSFEEMSHHFMTTYQARVQHSKLFAGTREMLAGLVASGIRCSVLSATHEPDLQVHLEHHGLTSLFTHVCGLGDRRARSKVERGRQLLAQMQCAPAEVVMFGDTDHDAEVATALGIDVILLTGGHQSEERLAARGHRVFRRTAG</sequence>
<evidence type="ECO:0000256" key="3">
    <source>
        <dbReference type="ARBA" id="ARBA00006171"/>
    </source>
</evidence>
<reference evidence="5" key="1">
    <citation type="submission" date="2022-11" db="EMBL/GenBank/DDBJ databases">
        <title>Minimal conservation of predation-associated metabolite biosynthetic gene clusters underscores biosynthetic potential of Myxococcota including descriptions for ten novel species: Archangium lansinium sp. nov., Myxococcus landrumus sp. nov., Nannocystis bai.</title>
        <authorList>
            <person name="Ahearne A."/>
            <person name="Stevens C."/>
            <person name="Dowd S."/>
        </authorList>
    </citation>
    <scope>NUCLEOTIDE SEQUENCE</scope>
    <source>
        <strain evidence="5">Fl3</strain>
    </source>
</reference>
<evidence type="ECO:0000256" key="2">
    <source>
        <dbReference type="ARBA" id="ARBA00004818"/>
    </source>
</evidence>
<evidence type="ECO:0000256" key="4">
    <source>
        <dbReference type="ARBA" id="ARBA00013078"/>
    </source>
</evidence>
<comment type="pathway">
    <text evidence="2">Organic acid metabolism; glycolate biosynthesis; glycolate from 2-phosphoglycolate: step 1/1.</text>
</comment>
<dbReference type="Pfam" id="PF13419">
    <property type="entry name" value="HAD_2"/>
    <property type="match status" value="1"/>
</dbReference>
<dbReference type="InterPro" id="IPR036412">
    <property type="entry name" value="HAD-like_sf"/>
</dbReference>
<dbReference type="Proteomes" id="UP001164459">
    <property type="component" value="Chromosome"/>
</dbReference>
<dbReference type="InterPro" id="IPR023198">
    <property type="entry name" value="PGP-like_dom2"/>
</dbReference>
<accession>A0ABY7GWU6</accession>
<name>A0ABY7GWU6_9BACT</name>
<evidence type="ECO:0000313" key="5">
    <source>
        <dbReference type="EMBL" id="WAS91431.1"/>
    </source>
</evidence>